<keyword evidence="3" id="KW-1185">Reference proteome</keyword>
<reference evidence="3" key="1">
    <citation type="journal article" date="2019" name="Int. J. Syst. Evol. Microbiol.">
        <title>The Global Catalogue of Microorganisms (GCM) 10K type strain sequencing project: providing services to taxonomists for standard genome sequencing and annotation.</title>
        <authorList>
            <consortium name="The Broad Institute Genomics Platform"/>
            <consortium name="The Broad Institute Genome Sequencing Center for Infectious Disease"/>
            <person name="Wu L."/>
            <person name="Ma J."/>
        </authorList>
    </citation>
    <scope>NUCLEOTIDE SEQUENCE [LARGE SCALE GENOMIC DNA]</scope>
    <source>
        <strain evidence="3">CGMCC 1.5362</strain>
    </source>
</reference>
<evidence type="ECO:0000313" key="3">
    <source>
        <dbReference type="Proteomes" id="UP000662111"/>
    </source>
</evidence>
<evidence type="ECO:0008006" key="4">
    <source>
        <dbReference type="Google" id="ProtNLM"/>
    </source>
</evidence>
<gene>
    <name evidence="2" type="ORF">GCM10011509_29640</name>
</gene>
<protein>
    <recommendedName>
        <fullName evidence="4">Transposase</fullName>
    </recommendedName>
</protein>
<proteinExistence type="predicted"/>
<feature type="region of interest" description="Disordered" evidence="1">
    <location>
        <begin position="88"/>
        <end position="127"/>
    </location>
</feature>
<comment type="caution">
    <text evidence="2">The sequence shown here is derived from an EMBL/GenBank/DDBJ whole genome shotgun (WGS) entry which is preliminary data.</text>
</comment>
<sequence>MAHIRTVKTSSGATAVQIVYSRRKGSRQIEHIGSAHTDVELELLKTAARQKLAAGQGELDLGIQPPTEAKWAAAHPVLADGALVGLPRRRVRGRSGSTRPPGMRVPGGAAGQEPAGQGRGRAVPRPDVTDWRAVPDAVRVDDAAAGAGAADLTVLVQNHREYDLDALTGAARLFFDTRGKTQPGERVHRL</sequence>
<organism evidence="2 3">
    <name type="scientific">Ornithinimicrobium pekingense</name>
    <dbReference type="NCBI Taxonomy" id="384677"/>
    <lineage>
        <taxon>Bacteria</taxon>
        <taxon>Bacillati</taxon>
        <taxon>Actinomycetota</taxon>
        <taxon>Actinomycetes</taxon>
        <taxon>Micrococcales</taxon>
        <taxon>Ornithinimicrobiaceae</taxon>
        <taxon>Ornithinimicrobium</taxon>
    </lineage>
</organism>
<evidence type="ECO:0000313" key="2">
    <source>
        <dbReference type="EMBL" id="GGK79153.1"/>
    </source>
</evidence>
<dbReference type="Proteomes" id="UP000662111">
    <property type="component" value="Unassembled WGS sequence"/>
</dbReference>
<name>A0ABQ2FAZ7_9MICO</name>
<accession>A0ABQ2FAZ7</accession>
<dbReference type="EMBL" id="BMLB01000006">
    <property type="protein sequence ID" value="GGK79153.1"/>
    <property type="molecule type" value="Genomic_DNA"/>
</dbReference>
<evidence type="ECO:0000256" key="1">
    <source>
        <dbReference type="SAM" id="MobiDB-lite"/>
    </source>
</evidence>